<evidence type="ECO:0000259" key="1">
    <source>
        <dbReference type="Pfam" id="PF25583"/>
    </source>
</evidence>
<name>A0A9J6P0L0_9CLOT</name>
<organism evidence="2 3">
    <name type="scientific">Oceanirhabdus seepicola</name>
    <dbReference type="NCBI Taxonomy" id="2828781"/>
    <lineage>
        <taxon>Bacteria</taxon>
        <taxon>Bacillati</taxon>
        <taxon>Bacillota</taxon>
        <taxon>Clostridia</taxon>
        <taxon>Eubacteriales</taxon>
        <taxon>Clostridiaceae</taxon>
        <taxon>Oceanirhabdus</taxon>
    </lineage>
</organism>
<evidence type="ECO:0000313" key="2">
    <source>
        <dbReference type="EMBL" id="MCM1990242.1"/>
    </source>
</evidence>
<dbReference type="InterPro" id="IPR057727">
    <property type="entry name" value="WCX_dom"/>
</dbReference>
<dbReference type="RefSeq" id="WP_250859281.1">
    <property type="nucleotide sequence ID" value="NZ_JAGSOJ010000002.1"/>
</dbReference>
<dbReference type="AlphaFoldDB" id="A0A9J6P0L0"/>
<sequence length="428" mass="51168">MFSDFIKHYDNIRCILRDIFLYGCFSREDLENKSLVSSRKVSYEIRRIQQYIENEFIRSDWEGRNKLLSLSYDSISNTQNFLVSTYQSKSFTKTDLVLHFYLLMALNKVDKPMTFLEIEEFLIEEGLISYDNISSKTVQRKINELTNSLEILKYEKKGRSKAYSISEDILKELDNDEVKKLFFLVSLYKNILFPTISGYYCEETLKDYMVYERGINEDYDGCFQYKNLHFHPLIDEEILWKFMKAINSRNLISHNTSKAGRRIKSREVIKPFKLRYDVNCGRFYLFSFNENGRCVSSRLDRVEDVVIHKETYNPKEFEQKYTDCMKNSWSSVPCNKIEGYDTLRIKVIIDESKEKYILEKIKSELGEYTIDNIENGEYFIEKRVNDCHEMIPWLRSYSGYIKIISPKWLDKRLKDDWKEMLNNYGIIS</sequence>
<proteinExistence type="predicted"/>
<dbReference type="EMBL" id="JAGSOJ010000002">
    <property type="protein sequence ID" value="MCM1990242.1"/>
    <property type="molecule type" value="Genomic_DNA"/>
</dbReference>
<dbReference type="PANTHER" id="PTHR34580">
    <property type="match status" value="1"/>
</dbReference>
<dbReference type="Pfam" id="PF25583">
    <property type="entry name" value="WCX"/>
    <property type="match status" value="1"/>
</dbReference>
<dbReference type="Proteomes" id="UP001056429">
    <property type="component" value="Unassembled WGS sequence"/>
</dbReference>
<keyword evidence="3" id="KW-1185">Reference proteome</keyword>
<evidence type="ECO:0000313" key="3">
    <source>
        <dbReference type="Proteomes" id="UP001056429"/>
    </source>
</evidence>
<comment type="caution">
    <text evidence="2">The sequence shown here is derived from an EMBL/GenBank/DDBJ whole genome shotgun (WGS) entry which is preliminary data.</text>
</comment>
<feature type="domain" description="WCX" evidence="1">
    <location>
        <begin position="342"/>
        <end position="421"/>
    </location>
</feature>
<dbReference type="PROSITE" id="PS52050">
    <property type="entry name" value="WYL"/>
    <property type="match status" value="1"/>
</dbReference>
<protein>
    <submittedName>
        <fullName evidence="2">WYL domain-containing protein</fullName>
    </submittedName>
</protein>
<gene>
    <name evidence="2" type="ORF">KDK92_10900</name>
</gene>
<reference evidence="2" key="2">
    <citation type="submission" date="2021-04" db="EMBL/GenBank/DDBJ databases">
        <authorList>
            <person name="Dong X."/>
        </authorList>
    </citation>
    <scope>NUCLEOTIDE SEQUENCE</scope>
    <source>
        <strain evidence="2">ZWT</strain>
    </source>
</reference>
<accession>A0A9J6P0L0</accession>
<dbReference type="InterPro" id="IPR051534">
    <property type="entry name" value="CBASS_pafABC_assoc_protein"/>
</dbReference>
<reference evidence="2" key="1">
    <citation type="journal article" date="2021" name="mSystems">
        <title>Bacteria and Archaea Synergistically Convert Glycine Betaine to Biogenic Methane in the Formosa Cold Seep of the South China Sea.</title>
        <authorList>
            <person name="Li L."/>
            <person name="Zhang W."/>
            <person name="Zhang S."/>
            <person name="Song L."/>
            <person name="Sun Q."/>
            <person name="Zhang H."/>
            <person name="Xiang H."/>
            <person name="Dong X."/>
        </authorList>
    </citation>
    <scope>NUCLEOTIDE SEQUENCE</scope>
    <source>
        <strain evidence="2">ZWT</strain>
    </source>
</reference>
<dbReference type="PANTHER" id="PTHR34580:SF1">
    <property type="entry name" value="PROTEIN PAFC"/>
    <property type="match status" value="1"/>
</dbReference>